<protein>
    <submittedName>
        <fullName evidence="2">Uncharacterized protein</fullName>
    </submittedName>
</protein>
<evidence type="ECO:0000256" key="1">
    <source>
        <dbReference type="SAM" id="MobiDB-lite"/>
    </source>
</evidence>
<feature type="compositionally biased region" description="Low complexity" evidence="1">
    <location>
        <begin position="1"/>
        <end position="29"/>
    </location>
</feature>
<feature type="region of interest" description="Disordered" evidence="1">
    <location>
        <begin position="1"/>
        <end position="100"/>
    </location>
</feature>
<dbReference type="Proteomes" id="UP000554235">
    <property type="component" value="Unassembled WGS sequence"/>
</dbReference>
<evidence type="ECO:0000313" key="3">
    <source>
        <dbReference type="Proteomes" id="UP000554235"/>
    </source>
</evidence>
<comment type="caution">
    <text evidence="2">The sequence shown here is derived from an EMBL/GenBank/DDBJ whole genome shotgun (WGS) entry which is preliminary data.</text>
</comment>
<organism evidence="2 3">
    <name type="scientific">Fusarium albosuccineum</name>
    <dbReference type="NCBI Taxonomy" id="1237068"/>
    <lineage>
        <taxon>Eukaryota</taxon>
        <taxon>Fungi</taxon>
        <taxon>Dikarya</taxon>
        <taxon>Ascomycota</taxon>
        <taxon>Pezizomycotina</taxon>
        <taxon>Sordariomycetes</taxon>
        <taxon>Hypocreomycetidae</taxon>
        <taxon>Hypocreales</taxon>
        <taxon>Nectriaceae</taxon>
        <taxon>Fusarium</taxon>
        <taxon>Fusarium decemcellulare species complex</taxon>
    </lineage>
</organism>
<gene>
    <name evidence="2" type="ORF">FALBO_6346</name>
</gene>
<proteinExistence type="predicted"/>
<sequence>MTRPPAQTSMSTLTASSSSNYASSVSSDSRNQSGGIPGTPLSRRSGGWDRQTLSPAAAARARVEDPTIEDDVVYHPSSLRSNEELEDSSDSSDEYYSSYKPLERKATKISGSRSKRFFQSFVKKFTKSSVRPSPSPGPEKPWASEN</sequence>
<feature type="region of interest" description="Disordered" evidence="1">
    <location>
        <begin position="126"/>
        <end position="146"/>
    </location>
</feature>
<name>A0A8H4LCA6_9HYPO</name>
<feature type="compositionally biased region" description="Acidic residues" evidence="1">
    <location>
        <begin position="84"/>
        <end position="93"/>
    </location>
</feature>
<dbReference type="OrthoDB" id="2013972at2759"/>
<accession>A0A8H4LCA6</accession>
<keyword evidence="3" id="KW-1185">Reference proteome</keyword>
<reference evidence="2 3" key="1">
    <citation type="submission" date="2020-01" db="EMBL/GenBank/DDBJ databases">
        <title>Identification and distribution of gene clusters putatively required for synthesis of sphingolipid metabolism inhibitors in phylogenetically diverse species of the filamentous fungus Fusarium.</title>
        <authorList>
            <person name="Kim H.-S."/>
            <person name="Busman M."/>
            <person name="Brown D.W."/>
            <person name="Divon H."/>
            <person name="Uhlig S."/>
            <person name="Proctor R.H."/>
        </authorList>
    </citation>
    <scope>NUCLEOTIDE SEQUENCE [LARGE SCALE GENOMIC DNA]</scope>
    <source>
        <strain evidence="2 3">NRRL 20459</strain>
    </source>
</reference>
<dbReference type="AlphaFoldDB" id="A0A8H4LCA6"/>
<evidence type="ECO:0000313" key="2">
    <source>
        <dbReference type="EMBL" id="KAF4466792.1"/>
    </source>
</evidence>
<dbReference type="EMBL" id="JAADYS010000821">
    <property type="protein sequence ID" value="KAF4466792.1"/>
    <property type="molecule type" value="Genomic_DNA"/>
</dbReference>